<name>A0ABX1JR25_9MICC</name>
<dbReference type="PANTHER" id="PTHR43014">
    <property type="entry name" value="MERCURIC REDUCTASE"/>
    <property type="match status" value="1"/>
</dbReference>
<feature type="non-terminal residue" evidence="2">
    <location>
        <position position="79"/>
    </location>
</feature>
<evidence type="ECO:0000259" key="1">
    <source>
        <dbReference type="Pfam" id="PF00070"/>
    </source>
</evidence>
<dbReference type="InterPro" id="IPR036188">
    <property type="entry name" value="FAD/NAD-bd_sf"/>
</dbReference>
<evidence type="ECO:0000313" key="2">
    <source>
        <dbReference type="EMBL" id="NKX51254.1"/>
    </source>
</evidence>
<feature type="non-terminal residue" evidence="2">
    <location>
        <position position="1"/>
    </location>
</feature>
<evidence type="ECO:0000313" key="3">
    <source>
        <dbReference type="Proteomes" id="UP000523795"/>
    </source>
</evidence>
<sequence length="79" mass="8133">PPVPGIDLPQVHTSDTVMRIGTLPDGVLVVGGGLVPAEFAAMFSGFGAQVTQVARSAPLLKSEDALVSERFTAAAARSW</sequence>
<dbReference type="Pfam" id="PF00070">
    <property type="entry name" value="Pyr_redox"/>
    <property type="match status" value="1"/>
</dbReference>
<dbReference type="SUPFAM" id="SSF51905">
    <property type="entry name" value="FAD/NAD(P)-binding domain"/>
    <property type="match status" value="1"/>
</dbReference>
<keyword evidence="3" id="KW-1185">Reference proteome</keyword>
<accession>A0ABX1JR25</accession>
<reference evidence="2 3" key="1">
    <citation type="submission" date="2020-04" db="EMBL/GenBank/DDBJ databases">
        <authorList>
            <person name="Liu S."/>
        </authorList>
    </citation>
    <scope>NUCLEOTIDE SEQUENCE [LARGE SCALE GENOMIC DNA]</scope>
    <source>
        <strain evidence="2 3">CGMCC 1.15091</strain>
    </source>
</reference>
<dbReference type="EMBL" id="JAAZSR010000197">
    <property type="protein sequence ID" value="NKX51254.1"/>
    <property type="molecule type" value="Genomic_DNA"/>
</dbReference>
<comment type="caution">
    <text evidence="2">The sequence shown here is derived from an EMBL/GenBank/DDBJ whole genome shotgun (WGS) entry which is preliminary data.</text>
</comment>
<dbReference type="InterPro" id="IPR039648">
    <property type="entry name" value="DHPH_N"/>
</dbReference>
<dbReference type="Gene3D" id="3.50.50.60">
    <property type="entry name" value="FAD/NAD(P)-binding domain"/>
    <property type="match status" value="1"/>
</dbReference>
<feature type="domain" description="Pyridine nucleotide-disulphide oxidoreductase N-terminal" evidence="1">
    <location>
        <begin position="27"/>
        <end position="72"/>
    </location>
</feature>
<protein>
    <submittedName>
        <fullName evidence="2">NAD-binding protein</fullName>
    </submittedName>
</protein>
<gene>
    <name evidence="2" type="ORF">HER39_11895</name>
</gene>
<organism evidence="2 3">
    <name type="scientific">Arthrobacter deserti</name>
    <dbReference type="NCBI Taxonomy" id="1742687"/>
    <lineage>
        <taxon>Bacteria</taxon>
        <taxon>Bacillati</taxon>
        <taxon>Actinomycetota</taxon>
        <taxon>Actinomycetes</taxon>
        <taxon>Micrococcales</taxon>
        <taxon>Micrococcaceae</taxon>
        <taxon>Arthrobacter</taxon>
    </lineage>
</organism>
<dbReference type="Proteomes" id="UP000523795">
    <property type="component" value="Unassembled WGS sequence"/>
</dbReference>
<proteinExistence type="predicted"/>